<proteinExistence type="predicted"/>
<feature type="compositionally biased region" description="Basic and acidic residues" evidence="1">
    <location>
        <begin position="80"/>
        <end position="93"/>
    </location>
</feature>
<sequence length="109" mass="12361">MDGHREKSVDQLSVGMLASLMQLQGCRGYTPIDSGRAVADLKELRAATPAAEARQQVREDLQSFWSRLRRLRRGRRSSRRHDSGSRSRSEARRDKKRPGAWSPTQAGRT</sequence>
<reference evidence="2" key="1">
    <citation type="submission" date="2021-02" db="EMBL/GenBank/DDBJ databases">
        <authorList>
            <person name="Dougan E. K."/>
            <person name="Rhodes N."/>
            <person name="Thang M."/>
            <person name="Chan C."/>
        </authorList>
    </citation>
    <scope>NUCLEOTIDE SEQUENCE</scope>
</reference>
<evidence type="ECO:0000256" key="1">
    <source>
        <dbReference type="SAM" id="MobiDB-lite"/>
    </source>
</evidence>
<evidence type="ECO:0000313" key="3">
    <source>
        <dbReference type="Proteomes" id="UP000649617"/>
    </source>
</evidence>
<name>A0A812TTY5_SYMPI</name>
<dbReference type="EMBL" id="CAJNIZ010032557">
    <property type="protein sequence ID" value="CAE7538126.1"/>
    <property type="molecule type" value="Genomic_DNA"/>
</dbReference>
<dbReference type="AlphaFoldDB" id="A0A812TTY5"/>
<dbReference type="Proteomes" id="UP000649617">
    <property type="component" value="Unassembled WGS sequence"/>
</dbReference>
<gene>
    <name evidence="2" type="primary">rpl31</name>
    <name evidence="2" type="ORF">SPIL2461_LOCUS14232</name>
</gene>
<feature type="compositionally biased region" description="Basic residues" evidence="1">
    <location>
        <begin position="70"/>
        <end position="79"/>
    </location>
</feature>
<feature type="region of interest" description="Disordered" evidence="1">
    <location>
        <begin position="70"/>
        <end position="109"/>
    </location>
</feature>
<protein>
    <submittedName>
        <fullName evidence="2">Rpl31 protein</fullName>
    </submittedName>
</protein>
<evidence type="ECO:0000313" key="2">
    <source>
        <dbReference type="EMBL" id="CAE7538126.1"/>
    </source>
</evidence>
<organism evidence="2 3">
    <name type="scientific">Symbiodinium pilosum</name>
    <name type="common">Dinoflagellate</name>
    <dbReference type="NCBI Taxonomy" id="2952"/>
    <lineage>
        <taxon>Eukaryota</taxon>
        <taxon>Sar</taxon>
        <taxon>Alveolata</taxon>
        <taxon>Dinophyceae</taxon>
        <taxon>Suessiales</taxon>
        <taxon>Symbiodiniaceae</taxon>
        <taxon>Symbiodinium</taxon>
    </lineage>
</organism>
<accession>A0A812TTY5</accession>
<keyword evidence="3" id="KW-1185">Reference proteome</keyword>
<comment type="caution">
    <text evidence="2">The sequence shown here is derived from an EMBL/GenBank/DDBJ whole genome shotgun (WGS) entry which is preliminary data.</text>
</comment>